<reference evidence="2" key="3">
    <citation type="submission" date="2015-06" db="UniProtKB">
        <authorList>
            <consortium name="EnsemblMetazoa"/>
        </authorList>
    </citation>
    <scope>IDENTIFICATION</scope>
</reference>
<sequence>MAILSAVSDTDEVWVGTSFEITSCNEYAIQYEHNLFKYILNDTIKFCTNKTERGSVICLTSGAKIEYKPETGNVDQENALKNKSFSICIKDLDSKTESELCLTANDYSNDNSIKYLPTWYGSFQQQWFVNEYGFLESRHMNNFGIDVGNDFKCSFVSLYNRSSCRGIVNKELKLSVNYALVKKCQPSDEDVATYETVATYDVGLSSYKTFENFEQCFSDFMGFGLFCVEKLPYANKIYLIYSNKNSQRPALWYKNPNGYILLENENFAIDIAEPVDVFFKYDVLLNRVNYSDPIKANLLKVVPYDPSKASMKWKLDSSGEFLCNDELNLVTGVASDIYPNRDYALLVAFSRNRIPNTYKQFYTFRNVTDDVWSFLESLTKI</sequence>
<dbReference type="EnsemblMetazoa" id="HelroT183225">
    <property type="protein sequence ID" value="HelroP183225"/>
    <property type="gene ID" value="HelroG183225"/>
</dbReference>
<dbReference type="GeneID" id="20208922"/>
<protein>
    <submittedName>
        <fullName evidence="1 2">Uncharacterized protein</fullName>
    </submittedName>
</protein>
<name>T1FJC3_HELRO</name>
<dbReference type="KEGG" id="hro:HELRODRAFT_183225"/>
<dbReference type="HOGENOM" id="CLU_726231_0_0_1"/>
<evidence type="ECO:0000313" key="1">
    <source>
        <dbReference type="EMBL" id="ESO11438.1"/>
    </source>
</evidence>
<dbReference type="RefSeq" id="XP_009010506.1">
    <property type="nucleotide sequence ID" value="XM_009012258.1"/>
</dbReference>
<dbReference type="Proteomes" id="UP000015101">
    <property type="component" value="Unassembled WGS sequence"/>
</dbReference>
<dbReference type="SUPFAM" id="SSF50370">
    <property type="entry name" value="Ricin B-like lectins"/>
    <property type="match status" value="1"/>
</dbReference>
<proteinExistence type="predicted"/>
<reference evidence="1 3" key="2">
    <citation type="journal article" date="2013" name="Nature">
        <title>Insights into bilaterian evolution from three spiralian genomes.</title>
        <authorList>
            <person name="Simakov O."/>
            <person name="Marletaz F."/>
            <person name="Cho S.J."/>
            <person name="Edsinger-Gonzales E."/>
            <person name="Havlak P."/>
            <person name="Hellsten U."/>
            <person name="Kuo D.H."/>
            <person name="Larsson T."/>
            <person name="Lv J."/>
            <person name="Arendt D."/>
            <person name="Savage R."/>
            <person name="Osoegawa K."/>
            <person name="de Jong P."/>
            <person name="Grimwood J."/>
            <person name="Chapman J.A."/>
            <person name="Shapiro H."/>
            <person name="Aerts A."/>
            <person name="Otillar R.P."/>
            <person name="Terry A.Y."/>
            <person name="Boore J.L."/>
            <person name="Grigoriev I.V."/>
            <person name="Lindberg D.R."/>
            <person name="Seaver E.C."/>
            <person name="Weisblat D.A."/>
            <person name="Putnam N.H."/>
            <person name="Rokhsar D.S."/>
        </authorList>
    </citation>
    <scope>NUCLEOTIDE SEQUENCE</scope>
</reference>
<reference evidence="3" key="1">
    <citation type="submission" date="2012-12" db="EMBL/GenBank/DDBJ databases">
        <authorList>
            <person name="Hellsten U."/>
            <person name="Grimwood J."/>
            <person name="Chapman J.A."/>
            <person name="Shapiro H."/>
            <person name="Aerts A."/>
            <person name="Otillar R.P."/>
            <person name="Terry A.Y."/>
            <person name="Boore J.L."/>
            <person name="Simakov O."/>
            <person name="Marletaz F."/>
            <person name="Cho S.-J."/>
            <person name="Edsinger-Gonzales E."/>
            <person name="Havlak P."/>
            <person name="Kuo D.-H."/>
            <person name="Larsson T."/>
            <person name="Lv J."/>
            <person name="Arendt D."/>
            <person name="Savage R."/>
            <person name="Osoegawa K."/>
            <person name="de Jong P."/>
            <person name="Lindberg D.R."/>
            <person name="Seaver E.C."/>
            <person name="Weisblat D.A."/>
            <person name="Putnam N.H."/>
            <person name="Grigoriev I.V."/>
            <person name="Rokhsar D.S."/>
        </authorList>
    </citation>
    <scope>NUCLEOTIDE SEQUENCE</scope>
</reference>
<keyword evidence="3" id="KW-1185">Reference proteome</keyword>
<evidence type="ECO:0000313" key="2">
    <source>
        <dbReference type="EnsemblMetazoa" id="HelroP183225"/>
    </source>
</evidence>
<dbReference type="EMBL" id="AMQM01008650">
    <property type="status" value="NOT_ANNOTATED_CDS"/>
    <property type="molecule type" value="Genomic_DNA"/>
</dbReference>
<dbReference type="InterPro" id="IPR035992">
    <property type="entry name" value="Ricin_B-like_lectins"/>
</dbReference>
<dbReference type="CTD" id="20208922"/>
<dbReference type="AlphaFoldDB" id="T1FJC3"/>
<dbReference type="InParanoid" id="T1FJC3"/>
<dbReference type="EMBL" id="KB095818">
    <property type="protein sequence ID" value="ESO11438.1"/>
    <property type="molecule type" value="Genomic_DNA"/>
</dbReference>
<organism evidence="2 3">
    <name type="scientific">Helobdella robusta</name>
    <name type="common">Californian leech</name>
    <dbReference type="NCBI Taxonomy" id="6412"/>
    <lineage>
        <taxon>Eukaryota</taxon>
        <taxon>Metazoa</taxon>
        <taxon>Spiralia</taxon>
        <taxon>Lophotrochozoa</taxon>
        <taxon>Annelida</taxon>
        <taxon>Clitellata</taxon>
        <taxon>Hirudinea</taxon>
        <taxon>Rhynchobdellida</taxon>
        <taxon>Glossiphoniidae</taxon>
        <taxon>Helobdella</taxon>
    </lineage>
</organism>
<gene>
    <name evidence="2" type="primary">20208922</name>
    <name evidence="1" type="ORF">HELRODRAFT_183225</name>
</gene>
<evidence type="ECO:0000313" key="3">
    <source>
        <dbReference type="Proteomes" id="UP000015101"/>
    </source>
</evidence>
<accession>T1FJC3</accession>